<dbReference type="SMART" id="SM00382">
    <property type="entry name" value="AAA"/>
    <property type="match status" value="1"/>
</dbReference>
<dbReference type="PANTHER" id="PTHR43394">
    <property type="entry name" value="ATP-DEPENDENT PERMEASE MDL1, MITOCHONDRIAL"/>
    <property type="match status" value="1"/>
</dbReference>
<accession>A0A174S1D6</accession>
<feature type="transmembrane region" description="Helical" evidence="7">
    <location>
        <begin position="150"/>
        <end position="168"/>
    </location>
</feature>
<evidence type="ECO:0000313" key="14">
    <source>
        <dbReference type="Proteomes" id="UP000095709"/>
    </source>
</evidence>
<organism evidence="11 14">
    <name type="scientific">Fusicatenibacter saccharivorans</name>
    <dbReference type="NCBI Taxonomy" id="1150298"/>
    <lineage>
        <taxon>Bacteria</taxon>
        <taxon>Bacillati</taxon>
        <taxon>Bacillota</taxon>
        <taxon>Clostridia</taxon>
        <taxon>Lachnospirales</taxon>
        <taxon>Lachnospiraceae</taxon>
        <taxon>Fusicatenibacter</taxon>
    </lineage>
</organism>
<dbReference type="InterPro" id="IPR003439">
    <property type="entry name" value="ABC_transporter-like_ATP-bd"/>
</dbReference>
<evidence type="ECO:0000256" key="3">
    <source>
        <dbReference type="ARBA" id="ARBA00022741"/>
    </source>
</evidence>
<dbReference type="PANTHER" id="PTHR43394:SF1">
    <property type="entry name" value="ATP-BINDING CASSETTE SUB-FAMILY B MEMBER 10, MITOCHONDRIAL"/>
    <property type="match status" value="1"/>
</dbReference>
<dbReference type="GeneID" id="79856139"/>
<feature type="transmembrane region" description="Helical" evidence="7">
    <location>
        <begin position="174"/>
        <end position="193"/>
    </location>
</feature>
<dbReference type="GO" id="GO:0005886">
    <property type="term" value="C:plasma membrane"/>
    <property type="evidence" value="ECO:0007669"/>
    <property type="project" value="UniProtKB-SubCell"/>
</dbReference>
<keyword evidence="3" id="KW-0547">Nucleotide-binding</keyword>
<dbReference type="InterPro" id="IPR039421">
    <property type="entry name" value="Type_1_exporter"/>
</dbReference>
<feature type="domain" description="ABC transmembrane type-1" evidence="9">
    <location>
        <begin position="32"/>
        <end position="314"/>
    </location>
</feature>
<feature type="transmembrane region" description="Helical" evidence="7">
    <location>
        <begin position="21"/>
        <end position="48"/>
    </location>
</feature>
<sequence length="585" mass="65666">MSKEKETGKEKGRIRQLARYYIPYKGLFFTDMFFAMLGAAITLVIPLIVRYITSTVVEKPLEQATGEIIRLGILMIAMVLVEMYCNFYIAYYGHVMGARIEHDMRNEIFGHYQKLSFAFFDNQKVGHLLSRITSDLFDISELLHHGPENIVISFIKLIGAMIILFVVNPMLACVPLVVIVVMLLFALVMNSRMKSAFKENRRRIADINSQIEDSLSGIRVVKSFGNETEEMRKFNAGNDRFVDSKKVSYRYMGIYNSGMGAFSTLITVISLIVGALLMTGGKLGAADLVTFLLYINNCTDPVKKLVNFTEQFQNGYSGYERFLEIMSIAPDIQDKPDALPLKNVQGEVTFENVSFHYEESKENVLSNVNLHVPAGDYVALVGSSGAGKTTLCSLLPRFYDVTEGRILLDGKDIRDVKLKDLRDEIGIVQQDVYLFAGTIIDNIRYGRPDATDEEVIRAAKAANAHEFIMELADGYDTDIGQRGVKLSGGQKQRLSIARVFLKNPPILIFDEATSALDNESEKVVQKSLELLAKDRTTFVIAHRLSTIRNAKRILVLTENGIAEEGTHKELLAKGGIYAHLYEMQF</sequence>
<keyword evidence="11" id="KW-0378">Hydrolase</keyword>
<evidence type="ECO:0000256" key="4">
    <source>
        <dbReference type="ARBA" id="ARBA00022840"/>
    </source>
</evidence>
<keyword evidence="4 11" id="KW-0067">ATP-binding</keyword>
<reference evidence="13 14" key="1">
    <citation type="submission" date="2015-09" db="EMBL/GenBank/DDBJ databases">
        <authorList>
            <consortium name="Pathogen Informatics"/>
        </authorList>
    </citation>
    <scope>NUCLEOTIDE SEQUENCE [LARGE SCALE GENOMIC DNA]</scope>
    <source>
        <strain evidence="10 13">2789STDY5608849</strain>
        <strain evidence="11 14">2789STDY5834885</strain>
    </source>
</reference>
<dbReference type="EMBL" id="JAFHBD010000068">
    <property type="protein sequence ID" value="MBN2954695.1"/>
    <property type="molecule type" value="Genomic_DNA"/>
</dbReference>
<keyword evidence="2 7" id="KW-0812">Transmembrane</keyword>
<evidence type="ECO:0000313" key="13">
    <source>
        <dbReference type="Proteomes" id="UP000095706"/>
    </source>
</evidence>
<dbReference type="CDD" id="cd18549">
    <property type="entry name" value="ABC_6TM_YwjA_like"/>
    <property type="match status" value="1"/>
</dbReference>
<evidence type="ECO:0000256" key="7">
    <source>
        <dbReference type="SAM" id="Phobius"/>
    </source>
</evidence>
<dbReference type="InterPro" id="IPR027417">
    <property type="entry name" value="P-loop_NTPase"/>
</dbReference>
<evidence type="ECO:0000313" key="12">
    <source>
        <dbReference type="EMBL" id="MBN2954695.1"/>
    </source>
</evidence>
<dbReference type="Proteomes" id="UP000095706">
    <property type="component" value="Unassembled WGS sequence"/>
</dbReference>
<dbReference type="PROSITE" id="PS50929">
    <property type="entry name" value="ABC_TM1F"/>
    <property type="match status" value="1"/>
</dbReference>
<evidence type="ECO:0000256" key="5">
    <source>
        <dbReference type="ARBA" id="ARBA00022989"/>
    </source>
</evidence>
<feature type="transmembrane region" description="Helical" evidence="7">
    <location>
        <begin position="254"/>
        <end position="278"/>
    </location>
</feature>
<dbReference type="GO" id="GO:0015421">
    <property type="term" value="F:ABC-type oligopeptide transporter activity"/>
    <property type="evidence" value="ECO:0007669"/>
    <property type="project" value="TreeGrafter"/>
</dbReference>
<dbReference type="PROSITE" id="PS50893">
    <property type="entry name" value="ABC_TRANSPORTER_2"/>
    <property type="match status" value="1"/>
</dbReference>
<dbReference type="Gene3D" id="1.20.1560.10">
    <property type="entry name" value="ABC transporter type 1, transmembrane domain"/>
    <property type="match status" value="1"/>
</dbReference>
<protein>
    <submittedName>
        <fullName evidence="12">ABC transporter ATP-binding protein</fullName>
    </submittedName>
    <submittedName>
        <fullName evidence="11">Putative multidrug export ATP-binding/permease protein SAV1866</fullName>
        <ecNumber evidence="11">3.6.3.-</ecNumber>
    </submittedName>
</protein>
<keyword evidence="6 7" id="KW-0472">Membrane</keyword>
<feature type="domain" description="ABC transporter" evidence="8">
    <location>
        <begin position="348"/>
        <end position="583"/>
    </location>
</feature>
<evidence type="ECO:0000313" key="10">
    <source>
        <dbReference type="EMBL" id="CUO76013.1"/>
    </source>
</evidence>
<dbReference type="SUPFAM" id="SSF52540">
    <property type="entry name" value="P-loop containing nucleoside triphosphate hydrolases"/>
    <property type="match status" value="1"/>
</dbReference>
<dbReference type="AlphaFoldDB" id="A0A174S1D6"/>
<dbReference type="EC" id="3.6.3.-" evidence="11"/>
<dbReference type="Proteomes" id="UP000095709">
    <property type="component" value="Unassembled WGS sequence"/>
</dbReference>
<dbReference type="GO" id="GO:0016887">
    <property type="term" value="F:ATP hydrolysis activity"/>
    <property type="evidence" value="ECO:0007669"/>
    <property type="project" value="InterPro"/>
</dbReference>
<dbReference type="CDD" id="cd03251">
    <property type="entry name" value="ABCC_MsbA"/>
    <property type="match status" value="1"/>
</dbReference>
<evidence type="ECO:0000313" key="11">
    <source>
        <dbReference type="EMBL" id="CUP91532.1"/>
    </source>
</evidence>
<dbReference type="FunFam" id="3.40.50.300:FF:000218">
    <property type="entry name" value="Multidrug ABC transporter ATP-binding protein"/>
    <property type="match status" value="1"/>
</dbReference>
<dbReference type="InterPro" id="IPR003593">
    <property type="entry name" value="AAA+_ATPase"/>
</dbReference>
<dbReference type="Gene3D" id="3.40.50.300">
    <property type="entry name" value="P-loop containing nucleotide triphosphate hydrolases"/>
    <property type="match status" value="1"/>
</dbReference>
<proteinExistence type="predicted"/>
<evidence type="ECO:0000256" key="1">
    <source>
        <dbReference type="ARBA" id="ARBA00004651"/>
    </source>
</evidence>
<dbReference type="EMBL" id="CZAL01000022">
    <property type="protein sequence ID" value="CUP91532.1"/>
    <property type="molecule type" value="Genomic_DNA"/>
</dbReference>
<dbReference type="InterPro" id="IPR011527">
    <property type="entry name" value="ABC1_TM_dom"/>
</dbReference>
<dbReference type="EMBL" id="CYYV01000014">
    <property type="protein sequence ID" value="CUO76013.1"/>
    <property type="molecule type" value="Genomic_DNA"/>
</dbReference>
<evidence type="ECO:0000259" key="8">
    <source>
        <dbReference type="PROSITE" id="PS50893"/>
    </source>
</evidence>
<dbReference type="RefSeq" id="WP_022462704.1">
    <property type="nucleotide sequence ID" value="NZ_CYYV01000014.1"/>
</dbReference>
<reference evidence="12" key="2">
    <citation type="submission" date="2021-02" db="EMBL/GenBank/DDBJ databases">
        <title>Metagenome-assembled genomes from human diarrheal sample B26.</title>
        <authorList>
            <person name="Ateba T.P."/>
            <person name="Alayande K.A."/>
            <person name="Mwanza M."/>
        </authorList>
    </citation>
    <scope>NUCLEOTIDE SEQUENCE</scope>
    <source>
        <strain evidence="12">06WH</strain>
    </source>
</reference>
<name>A0A174S1D6_9FIRM</name>
<dbReference type="InterPro" id="IPR036640">
    <property type="entry name" value="ABC1_TM_sf"/>
</dbReference>
<dbReference type="Proteomes" id="UP000737612">
    <property type="component" value="Unassembled WGS sequence"/>
</dbReference>
<dbReference type="Pfam" id="PF00005">
    <property type="entry name" value="ABC_tran"/>
    <property type="match status" value="1"/>
</dbReference>
<evidence type="ECO:0000256" key="6">
    <source>
        <dbReference type="ARBA" id="ARBA00023136"/>
    </source>
</evidence>
<comment type="subcellular location">
    <subcellularLocation>
        <location evidence="1">Cell membrane</location>
        <topology evidence="1">Multi-pass membrane protein</topology>
    </subcellularLocation>
</comment>
<feature type="transmembrane region" description="Helical" evidence="7">
    <location>
        <begin position="68"/>
        <end position="91"/>
    </location>
</feature>
<keyword evidence="5 7" id="KW-1133">Transmembrane helix</keyword>
<evidence type="ECO:0000259" key="9">
    <source>
        <dbReference type="PROSITE" id="PS50929"/>
    </source>
</evidence>
<dbReference type="Pfam" id="PF00664">
    <property type="entry name" value="ABC_membrane"/>
    <property type="match status" value="1"/>
</dbReference>
<dbReference type="GO" id="GO:0005524">
    <property type="term" value="F:ATP binding"/>
    <property type="evidence" value="ECO:0007669"/>
    <property type="project" value="UniProtKB-KW"/>
</dbReference>
<dbReference type="InterPro" id="IPR017871">
    <property type="entry name" value="ABC_transporter-like_CS"/>
</dbReference>
<evidence type="ECO:0000256" key="2">
    <source>
        <dbReference type="ARBA" id="ARBA00022692"/>
    </source>
</evidence>
<dbReference type="PROSITE" id="PS00211">
    <property type="entry name" value="ABC_TRANSPORTER_1"/>
    <property type="match status" value="1"/>
</dbReference>
<dbReference type="SUPFAM" id="SSF90123">
    <property type="entry name" value="ABC transporter transmembrane region"/>
    <property type="match status" value="1"/>
</dbReference>
<gene>
    <name evidence="10" type="ORF">ERS852406_02771</name>
    <name evidence="11" type="ORF">ERS852498_03134</name>
    <name evidence="12" type="ORF">JTJ23_14155</name>
</gene>